<dbReference type="SUPFAM" id="SSF53659">
    <property type="entry name" value="Isocitrate/Isopropylmalate dehydrogenase-like"/>
    <property type="match status" value="1"/>
</dbReference>
<dbReference type="InterPro" id="IPR050501">
    <property type="entry name" value="ICDH/IPMDH"/>
</dbReference>
<feature type="compositionally biased region" description="Polar residues" evidence="3">
    <location>
        <begin position="1030"/>
        <end position="1039"/>
    </location>
</feature>
<feature type="domain" description="Isopropylmalate dehydrogenase-like" evidence="5">
    <location>
        <begin position="34"/>
        <end position="376"/>
    </location>
</feature>
<accession>A0A8G1W5C6</accession>
<dbReference type="Pfam" id="PF04082">
    <property type="entry name" value="Fungal_trans"/>
    <property type="match status" value="1"/>
</dbReference>
<feature type="region of interest" description="Disordered" evidence="3">
    <location>
        <begin position="433"/>
        <end position="480"/>
    </location>
</feature>
<dbReference type="EMBL" id="KZ824626">
    <property type="protein sequence ID" value="RAK81079.1"/>
    <property type="molecule type" value="Genomic_DNA"/>
</dbReference>
<gene>
    <name evidence="6" type="ORF">BO72DRAFT_474745</name>
</gene>
<reference evidence="6 7" key="1">
    <citation type="submission" date="2018-02" db="EMBL/GenBank/DDBJ databases">
        <title>The genomes of Aspergillus section Nigri reveals drivers in fungal speciation.</title>
        <authorList>
            <consortium name="DOE Joint Genome Institute"/>
            <person name="Vesth T.C."/>
            <person name="Nybo J."/>
            <person name="Theobald S."/>
            <person name="Brandl J."/>
            <person name="Frisvad J.C."/>
            <person name="Nielsen K.F."/>
            <person name="Lyhne E.K."/>
            <person name="Kogle M.E."/>
            <person name="Kuo A."/>
            <person name="Riley R."/>
            <person name="Clum A."/>
            <person name="Nolan M."/>
            <person name="Lipzen A."/>
            <person name="Salamov A."/>
            <person name="Henrissat B."/>
            <person name="Wiebenga A."/>
            <person name="De vries R.P."/>
            <person name="Grigoriev I.V."/>
            <person name="Mortensen U.H."/>
            <person name="Andersen M.R."/>
            <person name="Baker S.E."/>
        </authorList>
    </citation>
    <scope>NUCLEOTIDE SEQUENCE [LARGE SCALE GENOMIC DNA]</scope>
    <source>
        <strain evidence="6 7">CBS 313.89</strain>
    </source>
</reference>
<dbReference type="OrthoDB" id="10261637at2759"/>
<feature type="compositionally biased region" description="Polar residues" evidence="3">
    <location>
        <begin position="1046"/>
        <end position="1059"/>
    </location>
</feature>
<dbReference type="GO" id="GO:0051287">
    <property type="term" value="F:NAD binding"/>
    <property type="evidence" value="ECO:0007669"/>
    <property type="project" value="InterPro"/>
</dbReference>
<keyword evidence="2" id="KW-0539">Nucleus</keyword>
<dbReference type="GO" id="GO:0016616">
    <property type="term" value="F:oxidoreductase activity, acting on the CH-OH group of donors, NAD or NADP as acceptor"/>
    <property type="evidence" value="ECO:0007669"/>
    <property type="project" value="InterPro"/>
</dbReference>
<dbReference type="RefSeq" id="XP_040805089.1">
    <property type="nucleotide sequence ID" value="XM_040947290.1"/>
</dbReference>
<dbReference type="PANTHER" id="PTHR43275">
    <property type="entry name" value="D-MALATE DEHYDROGENASE [DECARBOXYLATING]"/>
    <property type="match status" value="1"/>
</dbReference>
<evidence type="ECO:0000259" key="4">
    <source>
        <dbReference type="SMART" id="SM00906"/>
    </source>
</evidence>
<feature type="region of interest" description="Disordered" evidence="3">
    <location>
        <begin position="971"/>
        <end position="1077"/>
    </location>
</feature>
<dbReference type="PANTHER" id="PTHR43275:SF2">
    <property type="entry name" value="DEHYDROGENASE, PUTATIVE (AFU_ORTHOLOGUE AFUA_1G04150)-RELATED"/>
    <property type="match status" value="1"/>
</dbReference>
<dbReference type="InterPro" id="IPR024084">
    <property type="entry name" value="IsoPropMal-DH-like_dom"/>
</dbReference>
<organism evidence="6 7">
    <name type="scientific">Aspergillus fijiensis CBS 313.89</name>
    <dbReference type="NCBI Taxonomy" id="1448319"/>
    <lineage>
        <taxon>Eukaryota</taxon>
        <taxon>Fungi</taxon>
        <taxon>Dikarya</taxon>
        <taxon>Ascomycota</taxon>
        <taxon>Pezizomycotina</taxon>
        <taxon>Eurotiomycetes</taxon>
        <taxon>Eurotiomycetidae</taxon>
        <taxon>Eurotiales</taxon>
        <taxon>Aspergillaceae</taxon>
        <taxon>Aspergillus</taxon>
    </lineage>
</organism>
<keyword evidence="7" id="KW-1185">Reference proteome</keyword>
<evidence type="ECO:0000313" key="6">
    <source>
        <dbReference type="EMBL" id="RAK81079.1"/>
    </source>
</evidence>
<dbReference type="Gene3D" id="3.40.718.10">
    <property type="entry name" value="Isopropylmalate Dehydrogenase"/>
    <property type="match status" value="1"/>
</dbReference>
<dbReference type="InterPro" id="IPR007219">
    <property type="entry name" value="XnlR_reg_dom"/>
</dbReference>
<protein>
    <submittedName>
        <fullName evidence="6">Tartrate dehydrogenase</fullName>
    </submittedName>
</protein>
<dbReference type="SMART" id="SM00906">
    <property type="entry name" value="Fungal_trans"/>
    <property type="match status" value="1"/>
</dbReference>
<dbReference type="CDD" id="cd12148">
    <property type="entry name" value="fungal_TF_MHR"/>
    <property type="match status" value="1"/>
</dbReference>
<dbReference type="GO" id="GO:0008270">
    <property type="term" value="F:zinc ion binding"/>
    <property type="evidence" value="ECO:0007669"/>
    <property type="project" value="InterPro"/>
</dbReference>
<evidence type="ECO:0000256" key="2">
    <source>
        <dbReference type="ARBA" id="ARBA00023242"/>
    </source>
</evidence>
<feature type="compositionally biased region" description="Low complexity" evidence="3">
    <location>
        <begin position="456"/>
        <end position="471"/>
    </location>
</feature>
<dbReference type="Proteomes" id="UP000249789">
    <property type="component" value="Unassembled WGS sequence"/>
</dbReference>
<name>A0A8G1W5C6_9EURO</name>
<dbReference type="Pfam" id="PF00180">
    <property type="entry name" value="Iso_dh"/>
    <property type="match status" value="1"/>
</dbReference>
<comment type="similarity">
    <text evidence="1">Belongs to the isocitrate and isopropylmalate dehydrogenases family.</text>
</comment>
<dbReference type="GO" id="GO:0006351">
    <property type="term" value="P:DNA-templated transcription"/>
    <property type="evidence" value="ECO:0007669"/>
    <property type="project" value="InterPro"/>
</dbReference>
<dbReference type="GeneID" id="63864623"/>
<evidence type="ECO:0000259" key="5">
    <source>
        <dbReference type="SMART" id="SM01329"/>
    </source>
</evidence>
<dbReference type="VEuPathDB" id="FungiDB:BO72DRAFT_474745"/>
<dbReference type="GO" id="GO:0003677">
    <property type="term" value="F:DNA binding"/>
    <property type="evidence" value="ECO:0007669"/>
    <property type="project" value="InterPro"/>
</dbReference>
<sequence length="1147" mass="126540">MNFQAEHMQSTKYKDSTKSKRFFLNKLAEMTSYRIASIPGDGIGLEVVKATIEVVSKLAQVLGTFNIEFEHIPWGTDYYKQHGRYVSEDALDILRKFDAGLFGSVGHPDVPDHVSLWGLLLAIRGPLQLYANVRPVRTFPGTKSPLNTAAEGIDWMLVRENSEGEYCGQGGISHIDQPWETATEVAIFTRVGIERIMRFAFKTARSRPRRHLTVVTKSNAMRYGMVLWDKIAEEVSKDFPDVTWDKTLVDAMTIRMVNKPESLDTIVGTNLHMDILSDLAAGLAGSIGVAPSANLDPTRKNPSIFEPVHGSAFDIMGKGIANPVATFWSAVEMLQWLGEKEAAKKLMECVEKVCRAGVLTADLGGTATTQDVVDADGHHAPVKMQFPVPASGPTEIGSLTAHSLEESEFVGSSSGVYFIKTVRRAFSHSLDPLDASSSSQGFPPPEDTLVGSEGLPSARRSTSSPAATSPTVQGHGHASRQWRYDPTVAAILGKFPPLEIARELMMMYFKVWHPLFPFLHGPSFLNAMEALCSERRQSATEALPLEEHRSACWTTIFQCVFNLASVLCSEIDFPRESRIESSNNMHALLGTLSCRHDILSVQALLASQLYLVAKMSLRTASTVGGCMLRSILHAGLHRCPYRYKELTSHDRQLRKRIFWSAYAIDRYLSQTLGLPLGIQDSDIDVCPPLASEIHVPGSYERINAIRRAVTPSTAGSSPISTEDRLRRLERSAYGQQPLSATPRHPAEDNEQHRRELVFASYVESGKLTGRAIELFHKSILVRSVPHSSVLFLITDVHKWWNSLSIESLQQGGAHQPAAIPPTAFPEDRNPAAIVTANPNAPFNFAPFFTVLYQHLILLINRPSLSLNPSSPEFCSGLQTCIGAAREILAALTTQQESGQAFFWPGFLSAAWMSGLVLAFACQLRQYVLSKGSQEISKCLTILETMAHQWETAKQCHKSLSLLSRYIHHHHHQITTDSTARRPSTDTPPITRKRNLNDDLQQTPDHPAPSGRHRRPPPPPPPPSGAAAARSTNPPSNNHLSAREPITATTNPINTMNNIHNDNDEEDARHRHPPTTRNSNVQAEFSVDAGTVGSDNHDRFTWGDDDHPGSTMSGFAAMDGVSADMMDLLQGSNFDDLADMFGQQFPTF</sequence>
<dbReference type="NCBIfam" id="TIGR02089">
    <property type="entry name" value="TTC"/>
    <property type="match status" value="1"/>
</dbReference>
<dbReference type="SMART" id="SM01329">
    <property type="entry name" value="Iso_dh"/>
    <property type="match status" value="1"/>
</dbReference>
<feature type="domain" description="Xylanolytic transcriptional activator regulatory" evidence="4">
    <location>
        <begin position="620"/>
        <end position="694"/>
    </location>
</feature>
<evidence type="ECO:0000256" key="1">
    <source>
        <dbReference type="ARBA" id="ARBA00007769"/>
    </source>
</evidence>
<dbReference type="AlphaFoldDB" id="A0A8G1W5C6"/>
<dbReference type="InterPro" id="IPR011829">
    <property type="entry name" value="TTC_DH"/>
</dbReference>
<evidence type="ECO:0000256" key="3">
    <source>
        <dbReference type="SAM" id="MobiDB-lite"/>
    </source>
</evidence>
<evidence type="ECO:0000313" key="7">
    <source>
        <dbReference type="Proteomes" id="UP000249789"/>
    </source>
</evidence>
<proteinExistence type="inferred from homology"/>